<feature type="region of interest" description="Disordered" evidence="1">
    <location>
        <begin position="81"/>
        <end position="103"/>
    </location>
</feature>
<proteinExistence type="predicted"/>
<dbReference type="EMBL" id="CAIF01000252">
    <property type="protein sequence ID" value="CCH46515.1"/>
    <property type="molecule type" value="Genomic_DNA"/>
</dbReference>
<name>K0KMK8_WICCF</name>
<reference evidence="2 3" key="1">
    <citation type="journal article" date="2012" name="Eukaryot. Cell">
        <title>Draft genome sequence of Wickerhamomyces ciferrii NRRL Y-1031 F-60-10.</title>
        <authorList>
            <person name="Schneider J."/>
            <person name="Andrea H."/>
            <person name="Blom J."/>
            <person name="Jaenicke S."/>
            <person name="Ruckert C."/>
            <person name="Schorsch C."/>
            <person name="Szczepanowski R."/>
            <person name="Farwick M."/>
            <person name="Goesmann A."/>
            <person name="Puhler A."/>
            <person name="Schaffer S."/>
            <person name="Tauch A."/>
            <person name="Kohler T."/>
            <person name="Brinkrolf K."/>
        </authorList>
    </citation>
    <scope>NUCLEOTIDE SEQUENCE [LARGE SCALE GENOMIC DNA]</scope>
    <source>
        <strain evidence="3">ATCC 14091 / BCRC 22168 / CBS 111 / JCM 3599 / NBRC 0793 / NRRL Y-1031 F-60-10</strain>
    </source>
</reference>
<feature type="region of interest" description="Disordered" evidence="1">
    <location>
        <begin position="24"/>
        <end position="49"/>
    </location>
</feature>
<sequence>MEHNNKKLGLLDWSLSWFYGPGAQTSKHETNNQQQQIQSSSETRDHGANRRQVLVVQENQEDPEFLDVTPQSLSYAEAASMAIQDDHKDANNNNNKTDGNDHIVDSNDLEAEVLDYQMSEFMKRKIKYQNYVASNYDYNRDLSSSTKFNDESLDIEEVLYNDKHHRRSKKTKFLKKGKN</sequence>
<accession>K0KMK8</accession>
<dbReference type="InParanoid" id="K0KMK8"/>
<evidence type="ECO:0000313" key="3">
    <source>
        <dbReference type="Proteomes" id="UP000009328"/>
    </source>
</evidence>
<evidence type="ECO:0000256" key="1">
    <source>
        <dbReference type="SAM" id="MobiDB-lite"/>
    </source>
</evidence>
<keyword evidence="3" id="KW-1185">Reference proteome</keyword>
<comment type="caution">
    <text evidence="2">The sequence shown here is derived from an EMBL/GenBank/DDBJ whole genome shotgun (WGS) entry which is preliminary data.</text>
</comment>
<gene>
    <name evidence="2" type="ORF">BN7_6108</name>
</gene>
<organism evidence="2 3">
    <name type="scientific">Wickerhamomyces ciferrii (strain ATCC 14091 / BCRC 22168 / CBS 111 / JCM 3599 / NBRC 0793 / NRRL Y-1031 F-60-10)</name>
    <name type="common">Yeast</name>
    <name type="synonym">Pichia ciferrii</name>
    <dbReference type="NCBI Taxonomy" id="1206466"/>
    <lineage>
        <taxon>Eukaryota</taxon>
        <taxon>Fungi</taxon>
        <taxon>Dikarya</taxon>
        <taxon>Ascomycota</taxon>
        <taxon>Saccharomycotina</taxon>
        <taxon>Saccharomycetes</taxon>
        <taxon>Phaffomycetales</taxon>
        <taxon>Wickerhamomycetaceae</taxon>
        <taxon>Wickerhamomyces</taxon>
    </lineage>
</organism>
<dbReference type="Proteomes" id="UP000009328">
    <property type="component" value="Unassembled WGS sequence"/>
</dbReference>
<dbReference type="HOGENOM" id="CLU_1504610_0_0_1"/>
<dbReference type="AlphaFoldDB" id="K0KMK8"/>
<protein>
    <submittedName>
        <fullName evidence="2">Uncharacterized protein</fullName>
    </submittedName>
</protein>
<evidence type="ECO:0000313" key="2">
    <source>
        <dbReference type="EMBL" id="CCH46515.1"/>
    </source>
</evidence>